<dbReference type="EMBL" id="JACXVP010000012">
    <property type="protein sequence ID" value="KAG5573675.1"/>
    <property type="molecule type" value="Genomic_DNA"/>
</dbReference>
<comment type="caution">
    <text evidence="1">The sequence shown here is derived from an EMBL/GenBank/DDBJ whole genome shotgun (WGS) entry which is preliminary data.</text>
</comment>
<accession>A0A9J5WD90</accession>
<name>A0A9J5WD90_SOLCO</name>
<sequence length="87" mass="10036">MYYKPLRSYNIVRCLDFVEIFSSLQQRAAAGGEVLLVGFHCFYTGLVADSGFEVYVIVYQFEQKLVDSREPVRLVLELIQSFFSIIV</sequence>
<dbReference type="AlphaFoldDB" id="A0A9J5WD90"/>
<proteinExistence type="predicted"/>
<reference evidence="1 2" key="1">
    <citation type="submission" date="2020-09" db="EMBL/GenBank/DDBJ databases">
        <title>De no assembly of potato wild relative species, Solanum commersonii.</title>
        <authorList>
            <person name="Cho K."/>
        </authorList>
    </citation>
    <scope>NUCLEOTIDE SEQUENCE [LARGE SCALE GENOMIC DNA]</scope>
    <source>
        <strain evidence="1">LZ3.2</strain>
        <tissue evidence="1">Leaf</tissue>
    </source>
</reference>
<protein>
    <submittedName>
        <fullName evidence="1">Uncharacterized protein</fullName>
    </submittedName>
</protein>
<keyword evidence="2" id="KW-1185">Reference proteome</keyword>
<organism evidence="1 2">
    <name type="scientific">Solanum commersonii</name>
    <name type="common">Commerson's wild potato</name>
    <name type="synonym">Commerson's nightshade</name>
    <dbReference type="NCBI Taxonomy" id="4109"/>
    <lineage>
        <taxon>Eukaryota</taxon>
        <taxon>Viridiplantae</taxon>
        <taxon>Streptophyta</taxon>
        <taxon>Embryophyta</taxon>
        <taxon>Tracheophyta</taxon>
        <taxon>Spermatophyta</taxon>
        <taxon>Magnoliopsida</taxon>
        <taxon>eudicotyledons</taxon>
        <taxon>Gunneridae</taxon>
        <taxon>Pentapetalae</taxon>
        <taxon>asterids</taxon>
        <taxon>lamiids</taxon>
        <taxon>Solanales</taxon>
        <taxon>Solanaceae</taxon>
        <taxon>Solanoideae</taxon>
        <taxon>Solaneae</taxon>
        <taxon>Solanum</taxon>
    </lineage>
</organism>
<evidence type="ECO:0000313" key="2">
    <source>
        <dbReference type="Proteomes" id="UP000824120"/>
    </source>
</evidence>
<evidence type="ECO:0000313" key="1">
    <source>
        <dbReference type="EMBL" id="KAG5573675.1"/>
    </source>
</evidence>
<dbReference type="Proteomes" id="UP000824120">
    <property type="component" value="Chromosome 12"/>
</dbReference>
<gene>
    <name evidence="1" type="ORF">H5410_063441</name>
</gene>